<comment type="function">
    <text evidence="6">Specifically methylates the N4 position of cytidine in position 1402 (C1402) of 16S rRNA.</text>
</comment>
<dbReference type="InterPro" id="IPR023397">
    <property type="entry name" value="SAM-dep_MeTrfase_MraW_recog"/>
</dbReference>
<feature type="binding site" evidence="6">
    <location>
        <begin position="43"/>
        <end position="45"/>
    </location>
    <ligand>
        <name>S-adenosyl-L-methionine</name>
        <dbReference type="ChEBI" id="CHEBI:59789"/>
    </ligand>
</feature>
<accession>A4TVH0</accession>
<dbReference type="CDD" id="cd02440">
    <property type="entry name" value="AdoMet_MTases"/>
    <property type="match status" value="1"/>
</dbReference>
<dbReference type="RefSeq" id="WP_106003550.1">
    <property type="nucleotide sequence ID" value="NZ_CP027527.1"/>
</dbReference>
<proteinExistence type="inferred from homology"/>
<dbReference type="HAMAP" id="MF_01007">
    <property type="entry name" value="16SrRNA_methyltr_H"/>
    <property type="match status" value="1"/>
</dbReference>
<keyword evidence="2 6" id="KW-0698">rRNA processing</keyword>
<feature type="binding site" evidence="6">
    <location>
        <position position="109"/>
    </location>
    <ligand>
        <name>S-adenosyl-L-methionine</name>
        <dbReference type="ChEBI" id="CHEBI:59789"/>
    </ligand>
</feature>
<dbReference type="EC" id="2.1.1.199" evidence="6"/>
<dbReference type="PIRSF" id="PIRSF004486">
    <property type="entry name" value="MraW"/>
    <property type="match status" value="1"/>
</dbReference>
<name>A4TVH0_9PROT</name>
<evidence type="ECO:0000256" key="2">
    <source>
        <dbReference type="ARBA" id="ARBA00022552"/>
    </source>
</evidence>
<sequence length="328" mass="34772">MTSPAQTPDSDSRPHIPVLLAEVVQALAPQDGDVMVDGTFGAGGYSLALLDCARIRVFGIDRDPSAIAAGQRLPQAADGRLSVIEGRYGDMDLLLPQAGIARVDGIALDIGVSSMQIDQAERGFSFAKDGPLDMRMEQSGPSAADVVNTASEAELADIIYHLGEEKYARRVARAIVAARLDTPFTRTLQLANVIRGAVRKSGDGIDPSTRTFQALRIHVNDELGELERGLEAAERLLAPGGRLAVVTFHSLEDRVVKTFLKKRSGDMPAPSRHLPAQAAGPAPTFSLISRKAIAPSDAECRANPRARSAKLRAALRTDAAPWVAGGAA</sequence>
<dbReference type="Gene3D" id="3.40.50.150">
    <property type="entry name" value="Vaccinia Virus protein VP39"/>
    <property type="match status" value="1"/>
</dbReference>
<evidence type="ECO:0000256" key="5">
    <source>
        <dbReference type="ARBA" id="ARBA00022691"/>
    </source>
</evidence>
<dbReference type="Gene3D" id="1.10.150.170">
    <property type="entry name" value="Putative methyltransferase TM0872, insert domain"/>
    <property type="match status" value="1"/>
</dbReference>
<dbReference type="NCBIfam" id="TIGR00006">
    <property type="entry name" value="16S rRNA (cytosine(1402)-N(4))-methyltransferase RsmH"/>
    <property type="match status" value="1"/>
</dbReference>
<gene>
    <name evidence="6" type="primary">rsmH</name>
    <name evidence="7" type="ORF">MGR_0063</name>
</gene>
<dbReference type="GO" id="GO:0071424">
    <property type="term" value="F:rRNA (cytosine-N4-)-methyltransferase activity"/>
    <property type="evidence" value="ECO:0007669"/>
    <property type="project" value="UniProtKB-UniRule"/>
</dbReference>
<comment type="subcellular location">
    <subcellularLocation>
        <location evidence="6">Cytoplasm</location>
    </subcellularLocation>
</comment>
<keyword evidence="4 6" id="KW-0808">Transferase</keyword>
<dbReference type="PANTHER" id="PTHR11265:SF0">
    <property type="entry name" value="12S RRNA N4-METHYLCYTIDINE METHYLTRANSFERASE"/>
    <property type="match status" value="1"/>
</dbReference>
<dbReference type="SUPFAM" id="SSF53335">
    <property type="entry name" value="S-adenosyl-L-methionine-dependent methyltransferases"/>
    <property type="match status" value="1"/>
</dbReference>
<feature type="binding site" evidence="6">
    <location>
        <position position="116"/>
    </location>
    <ligand>
        <name>S-adenosyl-L-methionine</name>
        <dbReference type="ChEBI" id="CHEBI:59789"/>
    </ligand>
</feature>
<dbReference type="InterPro" id="IPR002903">
    <property type="entry name" value="RsmH"/>
</dbReference>
<dbReference type="SUPFAM" id="SSF81799">
    <property type="entry name" value="Putative methyltransferase TM0872, insert domain"/>
    <property type="match status" value="1"/>
</dbReference>
<keyword evidence="6" id="KW-0963">Cytoplasm</keyword>
<evidence type="ECO:0000313" key="7">
    <source>
        <dbReference type="EMBL" id="CAM74627.1"/>
    </source>
</evidence>
<feature type="binding site" evidence="6">
    <location>
        <position position="88"/>
    </location>
    <ligand>
        <name>S-adenosyl-L-methionine</name>
        <dbReference type="ChEBI" id="CHEBI:59789"/>
    </ligand>
</feature>
<dbReference type="AlphaFoldDB" id="A4TVH0"/>
<reference evidence="7" key="1">
    <citation type="journal article" date="2007" name="J. Bacteriol.">
        <title>Comparative genome analysis of four magnetotactic bacteria reveals a complex set of group-specific genes implicated in magnetosome biomineralization and function.</title>
        <authorList>
            <person name="Richter M."/>
            <person name="Kube M."/>
            <person name="Bazylinski D.A."/>
            <person name="Lombardot T."/>
            <person name="Gloeckner F.O."/>
            <person name="Reinhardt R."/>
            <person name="Schueler D."/>
        </authorList>
    </citation>
    <scope>NUCLEOTIDE SEQUENCE</scope>
    <source>
        <strain evidence="7">MSR-1</strain>
    </source>
</reference>
<comment type="similarity">
    <text evidence="1 6">Belongs to the methyltransferase superfamily. RsmH family.</text>
</comment>
<feature type="binding site" evidence="6">
    <location>
        <position position="61"/>
    </location>
    <ligand>
        <name>S-adenosyl-L-methionine</name>
        <dbReference type="ChEBI" id="CHEBI:59789"/>
    </ligand>
</feature>
<evidence type="ECO:0000256" key="3">
    <source>
        <dbReference type="ARBA" id="ARBA00022603"/>
    </source>
</evidence>
<dbReference type="EMBL" id="CU459003">
    <property type="protein sequence ID" value="CAM74627.1"/>
    <property type="molecule type" value="Genomic_DNA"/>
</dbReference>
<organism evidence="7">
    <name type="scientific">Magnetospirillum gryphiswaldense</name>
    <dbReference type="NCBI Taxonomy" id="55518"/>
    <lineage>
        <taxon>Bacteria</taxon>
        <taxon>Pseudomonadati</taxon>
        <taxon>Pseudomonadota</taxon>
        <taxon>Alphaproteobacteria</taxon>
        <taxon>Rhodospirillales</taxon>
        <taxon>Rhodospirillaceae</taxon>
        <taxon>Magnetospirillum</taxon>
    </lineage>
</organism>
<dbReference type="GO" id="GO:0070475">
    <property type="term" value="P:rRNA base methylation"/>
    <property type="evidence" value="ECO:0007669"/>
    <property type="project" value="UniProtKB-UniRule"/>
</dbReference>
<comment type="catalytic activity">
    <reaction evidence="6">
        <text>cytidine(1402) in 16S rRNA + S-adenosyl-L-methionine = N(4)-methylcytidine(1402) in 16S rRNA + S-adenosyl-L-homocysteine + H(+)</text>
        <dbReference type="Rhea" id="RHEA:42928"/>
        <dbReference type="Rhea" id="RHEA-COMP:10286"/>
        <dbReference type="Rhea" id="RHEA-COMP:10287"/>
        <dbReference type="ChEBI" id="CHEBI:15378"/>
        <dbReference type="ChEBI" id="CHEBI:57856"/>
        <dbReference type="ChEBI" id="CHEBI:59789"/>
        <dbReference type="ChEBI" id="CHEBI:74506"/>
        <dbReference type="ChEBI" id="CHEBI:82748"/>
        <dbReference type="EC" id="2.1.1.199"/>
    </reaction>
</comment>
<dbReference type="PANTHER" id="PTHR11265">
    <property type="entry name" value="S-ADENOSYL-METHYLTRANSFERASE MRAW"/>
    <property type="match status" value="1"/>
</dbReference>
<evidence type="ECO:0000256" key="6">
    <source>
        <dbReference type="HAMAP-Rule" id="MF_01007"/>
    </source>
</evidence>
<dbReference type="InterPro" id="IPR029063">
    <property type="entry name" value="SAM-dependent_MTases_sf"/>
</dbReference>
<keyword evidence="5 6" id="KW-0949">S-adenosyl-L-methionine</keyword>
<evidence type="ECO:0000256" key="1">
    <source>
        <dbReference type="ARBA" id="ARBA00010396"/>
    </source>
</evidence>
<dbReference type="GO" id="GO:0005737">
    <property type="term" value="C:cytoplasm"/>
    <property type="evidence" value="ECO:0007669"/>
    <property type="project" value="UniProtKB-SubCell"/>
</dbReference>
<dbReference type="Pfam" id="PF01795">
    <property type="entry name" value="Methyltransf_5"/>
    <property type="match status" value="1"/>
</dbReference>
<keyword evidence="3 6" id="KW-0489">Methyltransferase</keyword>
<protein>
    <recommendedName>
        <fullName evidence="6">Ribosomal RNA small subunit methyltransferase H</fullName>
        <ecNumber evidence="6">2.1.1.199</ecNumber>
    </recommendedName>
    <alternativeName>
        <fullName evidence="6">16S rRNA m(4)C1402 methyltransferase</fullName>
    </alternativeName>
    <alternativeName>
        <fullName evidence="6">rRNA (cytosine-N(4)-)-methyltransferase RsmH</fullName>
    </alternativeName>
</protein>
<evidence type="ECO:0000256" key="4">
    <source>
        <dbReference type="ARBA" id="ARBA00022679"/>
    </source>
</evidence>